<dbReference type="EMBL" id="FOBS01000011">
    <property type="protein sequence ID" value="SEM35764.1"/>
    <property type="molecule type" value="Genomic_DNA"/>
</dbReference>
<proteinExistence type="predicted"/>
<gene>
    <name evidence="1" type="ORF">SAMN04489760_111102</name>
</gene>
<dbReference type="Proteomes" id="UP000198744">
    <property type="component" value="Unassembled WGS sequence"/>
</dbReference>
<reference evidence="1 2" key="1">
    <citation type="submission" date="2016-10" db="EMBL/GenBank/DDBJ databases">
        <authorList>
            <person name="de Groot N.N."/>
        </authorList>
    </citation>
    <scope>NUCLEOTIDE SEQUENCE [LARGE SCALE GENOMIC DNA]</scope>
    <source>
        <strain evidence="1 2">DSM 8423</strain>
    </source>
</reference>
<sequence length="34" mass="4117">MIIVEMSNILLVNNGVYLSIFNLRYQKEWKLWTS</sequence>
<evidence type="ECO:0000313" key="1">
    <source>
        <dbReference type="EMBL" id="SEM35764.1"/>
    </source>
</evidence>
<keyword evidence="2" id="KW-1185">Reference proteome</keyword>
<dbReference type="STRING" id="43775.SAMN04489760_111102"/>
<name>A0A1H7XQ61_9BACT</name>
<protein>
    <submittedName>
        <fullName evidence="1">Uncharacterized protein</fullName>
    </submittedName>
</protein>
<accession>A0A1H7XQ61</accession>
<dbReference type="AlphaFoldDB" id="A0A1H7XQ61"/>
<evidence type="ECO:0000313" key="2">
    <source>
        <dbReference type="Proteomes" id="UP000198744"/>
    </source>
</evidence>
<organism evidence="1 2">
    <name type="scientific">Syntrophus gentianae</name>
    <dbReference type="NCBI Taxonomy" id="43775"/>
    <lineage>
        <taxon>Bacteria</taxon>
        <taxon>Pseudomonadati</taxon>
        <taxon>Thermodesulfobacteriota</taxon>
        <taxon>Syntrophia</taxon>
        <taxon>Syntrophales</taxon>
        <taxon>Syntrophaceae</taxon>
        <taxon>Syntrophus</taxon>
    </lineage>
</organism>